<keyword evidence="7 9" id="KW-0030">Aminoacyl-tRNA synthetase</keyword>
<name>A0ABP3Y5Q5_9FLAO</name>
<dbReference type="EMBL" id="BAAAFH010000011">
    <property type="protein sequence ID" value="GAA0875766.1"/>
    <property type="molecule type" value="Genomic_DNA"/>
</dbReference>
<dbReference type="InterPro" id="IPR035684">
    <property type="entry name" value="ArgRS_core"/>
</dbReference>
<dbReference type="HAMAP" id="MF_00123">
    <property type="entry name" value="Arg_tRNA_synth"/>
    <property type="match status" value="1"/>
</dbReference>
<dbReference type="InterPro" id="IPR005148">
    <property type="entry name" value="Arg-tRNA-synth_N"/>
</dbReference>
<keyword evidence="2 9" id="KW-0963">Cytoplasm</keyword>
<feature type="domain" description="Arginyl tRNA synthetase N-terminal" evidence="12">
    <location>
        <begin position="3"/>
        <end position="86"/>
    </location>
</feature>
<evidence type="ECO:0000256" key="2">
    <source>
        <dbReference type="ARBA" id="ARBA00022490"/>
    </source>
</evidence>
<organism evidence="13 14">
    <name type="scientific">Wandonia haliotis</name>
    <dbReference type="NCBI Taxonomy" id="574963"/>
    <lineage>
        <taxon>Bacteria</taxon>
        <taxon>Pseudomonadati</taxon>
        <taxon>Bacteroidota</taxon>
        <taxon>Flavobacteriia</taxon>
        <taxon>Flavobacteriales</taxon>
        <taxon>Crocinitomicaceae</taxon>
        <taxon>Wandonia</taxon>
    </lineage>
</organism>
<dbReference type="Gene3D" id="1.10.730.10">
    <property type="entry name" value="Isoleucyl-tRNA Synthetase, Domain 1"/>
    <property type="match status" value="1"/>
</dbReference>
<evidence type="ECO:0000256" key="3">
    <source>
        <dbReference type="ARBA" id="ARBA00022598"/>
    </source>
</evidence>
<dbReference type="SUPFAM" id="SSF52374">
    <property type="entry name" value="Nucleotidylyl transferase"/>
    <property type="match status" value="1"/>
</dbReference>
<evidence type="ECO:0000256" key="10">
    <source>
        <dbReference type="RuleBase" id="RU363038"/>
    </source>
</evidence>
<comment type="catalytic activity">
    <reaction evidence="8 9">
        <text>tRNA(Arg) + L-arginine + ATP = L-arginyl-tRNA(Arg) + AMP + diphosphate</text>
        <dbReference type="Rhea" id="RHEA:20301"/>
        <dbReference type="Rhea" id="RHEA-COMP:9658"/>
        <dbReference type="Rhea" id="RHEA-COMP:9673"/>
        <dbReference type="ChEBI" id="CHEBI:30616"/>
        <dbReference type="ChEBI" id="CHEBI:32682"/>
        <dbReference type="ChEBI" id="CHEBI:33019"/>
        <dbReference type="ChEBI" id="CHEBI:78442"/>
        <dbReference type="ChEBI" id="CHEBI:78513"/>
        <dbReference type="ChEBI" id="CHEBI:456215"/>
        <dbReference type="EC" id="6.1.1.19"/>
    </reaction>
</comment>
<dbReference type="InterPro" id="IPR008909">
    <property type="entry name" value="DALR_anticod-bd"/>
</dbReference>
<dbReference type="Gene3D" id="3.30.1360.70">
    <property type="entry name" value="Arginyl tRNA synthetase N-terminal domain"/>
    <property type="match status" value="1"/>
</dbReference>
<protein>
    <recommendedName>
        <fullName evidence="9">Arginine--tRNA ligase</fullName>
        <ecNumber evidence="9">6.1.1.19</ecNumber>
    </recommendedName>
    <alternativeName>
        <fullName evidence="9">Arginyl-tRNA synthetase</fullName>
        <shortName evidence="9">ArgRS</shortName>
    </alternativeName>
</protein>
<dbReference type="PANTHER" id="PTHR11956:SF5">
    <property type="entry name" value="ARGININE--TRNA LIGASE, CYTOPLASMIC"/>
    <property type="match status" value="1"/>
</dbReference>
<keyword evidence="6 9" id="KW-0648">Protein biosynthesis</keyword>
<comment type="subunit">
    <text evidence="9">Monomer.</text>
</comment>
<dbReference type="InterPro" id="IPR001278">
    <property type="entry name" value="Arg-tRNA-ligase"/>
</dbReference>
<evidence type="ECO:0000259" key="12">
    <source>
        <dbReference type="SMART" id="SM01016"/>
    </source>
</evidence>
<dbReference type="InterPro" id="IPR001412">
    <property type="entry name" value="aa-tRNA-synth_I_CS"/>
</dbReference>
<evidence type="ECO:0000313" key="13">
    <source>
        <dbReference type="EMBL" id="GAA0875766.1"/>
    </source>
</evidence>
<evidence type="ECO:0000313" key="14">
    <source>
        <dbReference type="Proteomes" id="UP001501126"/>
    </source>
</evidence>
<dbReference type="Pfam" id="PF03485">
    <property type="entry name" value="Arg_tRNA_synt_N"/>
    <property type="match status" value="1"/>
</dbReference>
<dbReference type="EC" id="6.1.1.19" evidence="9"/>
<evidence type="ECO:0000256" key="1">
    <source>
        <dbReference type="ARBA" id="ARBA00005594"/>
    </source>
</evidence>
<dbReference type="NCBIfam" id="TIGR00456">
    <property type="entry name" value="argS"/>
    <property type="match status" value="1"/>
</dbReference>
<dbReference type="PROSITE" id="PS00178">
    <property type="entry name" value="AA_TRNA_LIGASE_I"/>
    <property type="match status" value="1"/>
</dbReference>
<dbReference type="InterPro" id="IPR014729">
    <property type="entry name" value="Rossmann-like_a/b/a_fold"/>
</dbReference>
<proteinExistence type="inferred from homology"/>
<feature type="domain" description="DALR anticodon binding" evidence="11">
    <location>
        <begin position="518"/>
        <end position="632"/>
    </location>
</feature>
<dbReference type="InterPro" id="IPR009080">
    <property type="entry name" value="tRNAsynth_Ia_anticodon-bd"/>
</dbReference>
<comment type="caution">
    <text evidence="13">The sequence shown here is derived from an EMBL/GenBank/DDBJ whole genome shotgun (WGS) entry which is preliminary data.</text>
</comment>
<dbReference type="SMART" id="SM01016">
    <property type="entry name" value="Arg_tRNA_synt_N"/>
    <property type="match status" value="1"/>
</dbReference>
<dbReference type="PANTHER" id="PTHR11956">
    <property type="entry name" value="ARGINYL-TRNA SYNTHETASE"/>
    <property type="match status" value="1"/>
</dbReference>
<feature type="short sequence motif" description="'HIGH' region" evidence="9">
    <location>
        <begin position="122"/>
        <end position="132"/>
    </location>
</feature>
<evidence type="ECO:0000256" key="4">
    <source>
        <dbReference type="ARBA" id="ARBA00022741"/>
    </source>
</evidence>
<dbReference type="GO" id="GO:0016874">
    <property type="term" value="F:ligase activity"/>
    <property type="evidence" value="ECO:0007669"/>
    <property type="project" value="UniProtKB-KW"/>
</dbReference>
<evidence type="ECO:0000256" key="9">
    <source>
        <dbReference type="HAMAP-Rule" id="MF_00123"/>
    </source>
</evidence>
<reference evidence="14" key="1">
    <citation type="journal article" date="2019" name="Int. J. Syst. Evol. Microbiol.">
        <title>The Global Catalogue of Microorganisms (GCM) 10K type strain sequencing project: providing services to taxonomists for standard genome sequencing and annotation.</title>
        <authorList>
            <consortium name="The Broad Institute Genomics Platform"/>
            <consortium name="The Broad Institute Genome Sequencing Center for Infectious Disease"/>
            <person name="Wu L."/>
            <person name="Ma J."/>
        </authorList>
    </citation>
    <scope>NUCLEOTIDE SEQUENCE [LARGE SCALE GENOMIC DNA]</scope>
    <source>
        <strain evidence="14">JCM 16083</strain>
    </source>
</reference>
<evidence type="ECO:0000256" key="7">
    <source>
        <dbReference type="ARBA" id="ARBA00023146"/>
    </source>
</evidence>
<comment type="subcellular location">
    <subcellularLocation>
        <location evidence="9">Cytoplasm</location>
    </subcellularLocation>
</comment>
<gene>
    <name evidence="9 13" type="primary">argS</name>
    <name evidence="13" type="ORF">GCM10009118_21750</name>
</gene>
<evidence type="ECO:0000259" key="11">
    <source>
        <dbReference type="SMART" id="SM00836"/>
    </source>
</evidence>
<accession>A0ABP3Y5Q5</accession>
<dbReference type="SMART" id="SM00836">
    <property type="entry name" value="DALR_1"/>
    <property type="match status" value="1"/>
</dbReference>
<keyword evidence="5 9" id="KW-0067">ATP-binding</keyword>
<evidence type="ECO:0000256" key="6">
    <source>
        <dbReference type="ARBA" id="ARBA00022917"/>
    </source>
</evidence>
<dbReference type="SUPFAM" id="SSF55190">
    <property type="entry name" value="Arginyl-tRNA synthetase (ArgRS), N-terminal 'additional' domain"/>
    <property type="match status" value="1"/>
</dbReference>
<comment type="similarity">
    <text evidence="1 9 10">Belongs to the class-I aminoacyl-tRNA synthetase family.</text>
</comment>
<evidence type="ECO:0000256" key="5">
    <source>
        <dbReference type="ARBA" id="ARBA00022840"/>
    </source>
</evidence>
<sequence>MENNIKQILLDNAGELFGTPVNESMIQLQKTRKEFKGDITLVIFPFVKMMKTSPDQAAERIGNFLRDHLDLIRGFNVVKGFLNLEIDDVYWLKTLQDIDADESFGLAKEPTGKTLMVEYSSPNTNKPLHLGHLRNNFLGYSVAEILKANGNKVIKTQIINDRGIHICKSMLAWLKFAPLNAAGERETPQTTGMKGDKFVGKYYVEFDKALNAEAKEIMTAWEKSDFSTGDQVAEEVTKLYAAAAEKEDEKAKQAILSKVKELAKNETSILKEAKEMLVKWEARDPETYLLWTTMNSWVYDGFDTTYKTMGVDFDHLYYESDTFLFGKDVVIDGLNKGIFYRKEDGSVWIDLTDEGLDEKLVLRSDGTAVYMTQDIGTAIERFKDYPDLNGIIYTVGNEQDYHFKVLFLILKKLGYTWADECFHLSYGMVDLPTGKMKSREGTVVDADDLMHEVIQAASEMTRERGHIEGMSEEEKQELFKMIGLGGLKYYLLKVDPRKRMMFNPEESIELNGNTGPFLQYAYARIQSLVAKTGLLKAPEKSVITEEERELIKWLMMYPSTVEEAGKNYSPAEIANYTFELVKMYNAFYQSVPPIVKETNEEVKQLRVALSLNVAKVVKSAMRLLGIDVPQRM</sequence>
<dbReference type="RefSeq" id="WP_343787594.1">
    <property type="nucleotide sequence ID" value="NZ_BAAAFH010000011.1"/>
</dbReference>
<dbReference type="Proteomes" id="UP001501126">
    <property type="component" value="Unassembled WGS sequence"/>
</dbReference>
<keyword evidence="3 9" id="KW-0436">Ligase</keyword>
<keyword evidence="14" id="KW-1185">Reference proteome</keyword>
<dbReference type="PRINTS" id="PR01038">
    <property type="entry name" value="TRNASYNTHARG"/>
</dbReference>
<dbReference type="Pfam" id="PF05746">
    <property type="entry name" value="DALR_1"/>
    <property type="match status" value="1"/>
</dbReference>
<dbReference type="SUPFAM" id="SSF47323">
    <property type="entry name" value="Anticodon-binding domain of a subclass of class I aminoacyl-tRNA synthetases"/>
    <property type="match status" value="1"/>
</dbReference>
<dbReference type="Pfam" id="PF00750">
    <property type="entry name" value="tRNA-synt_1d"/>
    <property type="match status" value="2"/>
</dbReference>
<dbReference type="Gene3D" id="3.40.50.620">
    <property type="entry name" value="HUPs"/>
    <property type="match status" value="1"/>
</dbReference>
<evidence type="ECO:0000256" key="8">
    <source>
        <dbReference type="ARBA" id="ARBA00049339"/>
    </source>
</evidence>
<keyword evidence="4 9" id="KW-0547">Nucleotide-binding</keyword>
<dbReference type="InterPro" id="IPR036695">
    <property type="entry name" value="Arg-tRNA-synth_N_sf"/>
</dbReference>